<dbReference type="Proteomes" id="UP001148662">
    <property type="component" value="Unassembled WGS sequence"/>
</dbReference>
<evidence type="ECO:0000313" key="2">
    <source>
        <dbReference type="Proteomes" id="UP001148662"/>
    </source>
</evidence>
<evidence type="ECO:0000313" key="1">
    <source>
        <dbReference type="EMBL" id="KAJ3558122.1"/>
    </source>
</evidence>
<name>A0ACC1TCP2_9APHY</name>
<keyword evidence="2" id="KW-1185">Reference proteome</keyword>
<accession>A0ACC1TCP2</accession>
<proteinExistence type="predicted"/>
<gene>
    <name evidence="1" type="ORF">NM688_g1102</name>
</gene>
<comment type="caution">
    <text evidence="1">The sequence shown here is derived from an EMBL/GenBank/DDBJ whole genome shotgun (WGS) entry which is preliminary data.</text>
</comment>
<dbReference type="EMBL" id="JANHOG010000109">
    <property type="protein sequence ID" value="KAJ3558122.1"/>
    <property type="molecule type" value="Genomic_DNA"/>
</dbReference>
<sequence>MRQGLWGIVSGRVVKPVPVDDKNPTSAEQEKVLSYEEKAEKAVRELYLLVFQKQKVHLAGITDNAAAMWTKLESIHLQKRPSARFNAYDALFSIRKMPDESLTSLMTCVDTAMEKIKNLRPKDFAIDEMDNELVCMTLIRALPEEYLSFASSLQLMDKFSKEKLQEAFVAEELRTHHQDSLISTSASLAAALAAGSPSTTLVCSFCVLPGHTQVTCYRYNEAKSLASKAAQEKRKKKSKGGKGGQNAAAAQDSADATQEVAEFAGKASFHSNSPSTSSPIVTDTLWTADTGTTSHMTPNRRWLRDYTPHRVPVHLANNQIVYSAGVGSMLFVPEVLDSGVRASKSSRNYWPEQESNL</sequence>
<protein>
    <submittedName>
        <fullName evidence="1">Uncharacterized protein</fullName>
    </submittedName>
</protein>
<organism evidence="1 2">
    <name type="scientific">Phlebia brevispora</name>
    <dbReference type="NCBI Taxonomy" id="194682"/>
    <lineage>
        <taxon>Eukaryota</taxon>
        <taxon>Fungi</taxon>
        <taxon>Dikarya</taxon>
        <taxon>Basidiomycota</taxon>
        <taxon>Agaricomycotina</taxon>
        <taxon>Agaricomycetes</taxon>
        <taxon>Polyporales</taxon>
        <taxon>Meruliaceae</taxon>
        <taxon>Phlebia</taxon>
    </lineage>
</organism>
<reference evidence="1" key="1">
    <citation type="submission" date="2022-07" db="EMBL/GenBank/DDBJ databases">
        <title>Genome Sequence of Phlebia brevispora.</title>
        <authorList>
            <person name="Buettner E."/>
        </authorList>
    </citation>
    <scope>NUCLEOTIDE SEQUENCE</scope>
    <source>
        <strain evidence="1">MPL23</strain>
    </source>
</reference>